<organism evidence="2 3">
    <name type="scientific">Persicobacter psychrovividus</name>
    <dbReference type="NCBI Taxonomy" id="387638"/>
    <lineage>
        <taxon>Bacteria</taxon>
        <taxon>Pseudomonadati</taxon>
        <taxon>Bacteroidota</taxon>
        <taxon>Cytophagia</taxon>
        <taxon>Cytophagales</taxon>
        <taxon>Persicobacteraceae</taxon>
        <taxon>Persicobacter</taxon>
    </lineage>
</organism>
<dbReference type="Gene3D" id="3.40.50.150">
    <property type="entry name" value="Vaccinia Virus protein VP39"/>
    <property type="match status" value="1"/>
</dbReference>
<dbReference type="InterPro" id="IPR026913">
    <property type="entry name" value="METTL24"/>
</dbReference>
<keyword evidence="3" id="KW-1185">Reference proteome</keyword>
<accession>A0ABM7VAB5</accession>
<dbReference type="NCBIfam" id="TIGR01444">
    <property type="entry name" value="fkbM_fam"/>
    <property type="match status" value="1"/>
</dbReference>
<dbReference type="Proteomes" id="UP001354989">
    <property type="component" value="Chromosome"/>
</dbReference>
<dbReference type="PANTHER" id="PTHR32026:SF10">
    <property type="entry name" value="METHYLTRANSFERASE-LIKE PROTEIN 24-RELATED"/>
    <property type="match status" value="1"/>
</dbReference>
<dbReference type="EMBL" id="AP025292">
    <property type="protein sequence ID" value="BDC97850.1"/>
    <property type="molecule type" value="Genomic_DNA"/>
</dbReference>
<feature type="domain" description="Methyltransferase FkbM" evidence="1">
    <location>
        <begin position="70"/>
        <end position="236"/>
    </location>
</feature>
<gene>
    <name evidence="2" type="ORF">PEPS_01310</name>
</gene>
<sequence length="253" mass="29481">MNRIIQQYMLAKAWWKLRRYFSIKKIPIERLGSAYGGWVVPKGVLNSKSVCYCAGAGEDISFDLLLAEKYECEVHIFDPTPRAVEHFKKAESAMRQRKAMSIYNGAWAYPTTPKVLEMVQFHEWGIWDRDSVLRFYTPADPSHVSHSAVNLQKTDQYFEAQVYSTQQLMDNLGHQQIDMLKIDIEGAEYTVMNNLLSEGLYPKILCVEFDEVNHPQDENALLRMREALEAWIERGYDLVHQDEFFNSTLVRRT</sequence>
<dbReference type="SUPFAM" id="SSF53335">
    <property type="entry name" value="S-adenosyl-L-methionine-dependent methyltransferases"/>
    <property type="match status" value="1"/>
</dbReference>
<protein>
    <recommendedName>
        <fullName evidence="1">Methyltransferase FkbM domain-containing protein</fullName>
    </recommendedName>
</protein>
<proteinExistence type="predicted"/>
<reference evidence="2 3" key="1">
    <citation type="submission" date="2021-12" db="EMBL/GenBank/DDBJ databases">
        <title>Genome sequencing of bacteria with rrn-lacking chromosome and rrn-plasmid.</title>
        <authorList>
            <person name="Anda M."/>
            <person name="Iwasaki W."/>
        </authorList>
    </citation>
    <scope>NUCLEOTIDE SEQUENCE [LARGE SCALE GENOMIC DNA]</scope>
    <source>
        <strain evidence="2 3">NBRC 101262</strain>
    </source>
</reference>
<dbReference type="InterPro" id="IPR006342">
    <property type="entry name" value="FkbM_mtfrase"/>
</dbReference>
<dbReference type="RefSeq" id="WP_338397387.1">
    <property type="nucleotide sequence ID" value="NZ_AP025292.1"/>
</dbReference>
<name>A0ABM7VAB5_9BACT</name>
<evidence type="ECO:0000313" key="3">
    <source>
        <dbReference type="Proteomes" id="UP001354989"/>
    </source>
</evidence>
<dbReference type="Pfam" id="PF05050">
    <property type="entry name" value="Methyltransf_21"/>
    <property type="match status" value="1"/>
</dbReference>
<dbReference type="PANTHER" id="PTHR32026">
    <property type="entry name" value="METHYLTRANSFERASE-LIKE PROTEIN 24"/>
    <property type="match status" value="1"/>
</dbReference>
<dbReference type="InterPro" id="IPR029063">
    <property type="entry name" value="SAM-dependent_MTases_sf"/>
</dbReference>
<evidence type="ECO:0000313" key="2">
    <source>
        <dbReference type="EMBL" id="BDC97850.1"/>
    </source>
</evidence>
<evidence type="ECO:0000259" key="1">
    <source>
        <dbReference type="Pfam" id="PF05050"/>
    </source>
</evidence>